<dbReference type="InterPro" id="IPR056125">
    <property type="entry name" value="DUF7708"/>
</dbReference>
<feature type="compositionally biased region" description="Acidic residues" evidence="3">
    <location>
        <begin position="1267"/>
        <end position="1282"/>
    </location>
</feature>
<feature type="domain" description="Nephrocystin 3-like N-terminal" evidence="5">
    <location>
        <begin position="305"/>
        <end position="471"/>
    </location>
</feature>
<comment type="caution">
    <text evidence="6">The sequence shown here is derived from an EMBL/GenBank/DDBJ whole genome shotgun (WGS) entry which is preliminary data.</text>
</comment>
<proteinExistence type="predicted"/>
<keyword evidence="1" id="KW-0677">Repeat</keyword>
<dbReference type="InterPro" id="IPR056884">
    <property type="entry name" value="NPHP3-like_N"/>
</dbReference>
<dbReference type="InterPro" id="IPR002110">
    <property type="entry name" value="Ankyrin_rpt"/>
</dbReference>
<dbReference type="Pfam" id="PF24883">
    <property type="entry name" value="NPHP3_N"/>
    <property type="match status" value="1"/>
</dbReference>
<dbReference type="Pfam" id="PF24809">
    <property type="entry name" value="DUF7708"/>
    <property type="match status" value="1"/>
</dbReference>
<dbReference type="InterPro" id="IPR027417">
    <property type="entry name" value="P-loop_NTPase"/>
</dbReference>
<dbReference type="Gene3D" id="1.25.40.20">
    <property type="entry name" value="Ankyrin repeat-containing domain"/>
    <property type="match status" value="2"/>
</dbReference>
<dbReference type="PANTHER" id="PTHR10039:SF16">
    <property type="entry name" value="GPI INOSITOL-DEACYLASE"/>
    <property type="match status" value="1"/>
</dbReference>
<dbReference type="EMBL" id="JBBWRZ010000006">
    <property type="protein sequence ID" value="KAK8233948.1"/>
    <property type="molecule type" value="Genomic_DNA"/>
</dbReference>
<feature type="compositionally biased region" description="Basic and acidic residues" evidence="3">
    <location>
        <begin position="1221"/>
        <end position="1253"/>
    </location>
</feature>
<evidence type="ECO:0000256" key="2">
    <source>
        <dbReference type="PROSITE-ProRule" id="PRU00023"/>
    </source>
</evidence>
<sequence length="1282" mass="144438">MSQTSSGVLASTGQNIWEDARKLLSEEDRDVFSLALTQKMSCQELLRDVLNATDERKKEFLERRAKFNLGQKEIFLRDVLSRLAVWVYRFVAVGDAAVQYDPGHAALPWAAIRFVLMTSVKEDSTYGSILAGVESIADMISRCAIVENLYLSKQSDIIERLRRALVNLYAQILSSLSKCVQYFKSSMAKKITKSVFTTSDKNTWILPVTAKLEEVEKEQALAESEVMKSMADGLSDFASESRNRDEQLQDLLKGFSAPMSKIDVQVADIRNSLEADKRGKILGSISKILHKSHHADLSKGRLSESGKWLLEKREFRDWREDTGSSILWLRGLPGAGKTKLTSLVVDELAGERLAFFYCNRNPAERKRALAEPILSSLVLQLACATDEMVFDTIRLRYLKALKGSERFEDVTWTIEQSVQALIDLTSFPTSTVLVLDALDEVEPLEIDELLEALLKVMDKSGATVKIFFSSRDSVEINDHLKDHPNFYVDAYNNSADIEAFVNQQVKSLRLLKKNETLRNLVVETLIGRAQGMFRWVELQIQMLQVLRDPMDVEARLGKLPKTLDQSYWEIFDRIQESGQYAAKLATRTFQWLLVGGSTMYLSDFAKLASIDSHNQDFYTADYFLEICLNLVTCDNGSGSAFQFSHLSVREFLEKSTPERKFESFLPQSANAAIASLCLFNLSAQSELNSAQELYDCSDSLGYAAMRWADHVPHKSYLSLSVTLKSQILAFMLDGSSVSPRFRNWIRQCKGFLTRFTVDDFWGKTTREAAIAAHPIWLLDAFDLVECEELKMPEIDNETQKHVQGLAFKVANFSMIEKMLRTGLYLDCISHVLSNTPETPELSTEYPVMSCRAYVDDRSLMQALQSLQDRRALLEKWVADFFVALHDASNRFILFLHGKHRLRKDSSLQKQAFLQIKSSSTNVQAVMMKILSGLHDYPQDAEQMMLQVKDIIRLSINLTRKQVRYDSKPHQHTMTEKRTIADRLTVPERKTALHEFADLGISDIVQSLLAYGAKVNTRDSNGRTPLHLAKDSKTALLLLENGAEVNARDNDSATPLLSTGDNDTMVLLLENGAQALDYNELVGTPLHLAAAHAKPRTVQLLLEKGIQVDARNIDLETPLHCAASSGPFSNARVLLKNGAQVSTTDIDSRTPLHRAAIRVQFEIVKILLAYGADPKAKDEVGRTPGDFAERGSRRIGKPEEKMKNIAKYLADFESLPANQRPKRSDYDDAEVHSEESESEDENKARSDIPEKQPPESKPPNDPQWSDSEPSEEVDDDDSCLLFN</sequence>
<keyword evidence="7" id="KW-1185">Reference proteome</keyword>
<keyword evidence="2" id="KW-0040">ANK repeat</keyword>
<dbReference type="PANTHER" id="PTHR10039">
    <property type="entry name" value="AMELOGENIN"/>
    <property type="match status" value="1"/>
</dbReference>
<reference evidence="6 7" key="1">
    <citation type="submission" date="2024-04" db="EMBL/GenBank/DDBJ databases">
        <title>Phyllosticta paracitricarpa is synonymous to the EU quarantine fungus P. citricarpa based on phylogenomic analyses.</title>
        <authorList>
            <consortium name="Lawrence Berkeley National Laboratory"/>
            <person name="Van Ingen-Buijs V.A."/>
            <person name="Van Westerhoven A.C."/>
            <person name="Haridas S."/>
            <person name="Skiadas P."/>
            <person name="Martin F."/>
            <person name="Groenewald J.Z."/>
            <person name="Crous P.W."/>
            <person name="Seidl M.F."/>
        </authorList>
    </citation>
    <scope>NUCLEOTIDE SEQUENCE [LARGE SCALE GENOMIC DNA]</scope>
    <source>
        <strain evidence="6 7">CBS 123374</strain>
    </source>
</reference>
<feature type="repeat" description="ANK" evidence="2">
    <location>
        <begin position="987"/>
        <end position="1019"/>
    </location>
</feature>
<feature type="region of interest" description="Disordered" evidence="3">
    <location>
        <begin position="1215"/>
        <end position="1282"/>
    </location>
</feature>
<dbReference type="Pfam" id="PF12796">
    <property type="entry name" value="Ank_2"/>
    <property type="match status" value="2"/>
</dbReference>
<evidence type="ECO:0000259" key="4">
    <source>
        <dbReference type="Pfam" id="PF24809"/>
    </source>
</evidence>
<feature type="repeat" description="ANK" evidence="2">
    <location>
        <begin position="1113"/>
        <end position="1145"/>
    </location>
</feature>
<evidence type="ECO:0000259" key="5">
    <source>
        <dbReference type="Pfam" id="PF24883"/>
    </source>
</evidence>
<feature type="repeat" description="ANK" evidence="2">
    <location>
        <begin position="1146"/>
        <end position="1178"/>
    </location>
</feature>
<feature type="repeat" description="ANK" evidence="2">
    <location>
        <begin position="1020"/>
        <end position="1049"/>
    </location>
</feature>
<dbReference type="SUPFAM" id="SSF48403">
    <property type="entry name" value="Ankyrin repeat"/>
    <property type="match status" value="1"/>
</dbReference>
<organism evidence="6 7">
    <name type="scientific">Phyllosticta capitalensis</name>
    <dbReference type="NCBI Taxonomy" id="121624"/>
    <lineage>
        <taxon>Eukaryota</taxon>
        <taxon>Fungi</taxon>
        <taxon>Dikarya</taxon>
        <taxon>Ascomycota</taxon>
        <taxon>Pezizomycotina</taxon>
        <taxon>Dothideomycetes</taxon>
        <taxon>Dothideomycetes incertae sedis</taxon>
        <taxon>Botryosphaeriales</taxon>
        <taxon>Phyllostictaceae</taxon>
        <taxon>Phyllosticta</taxon>
    </lineage>
</organism>
<name>A0ABR1YPP0_9PEZI</name>
<evidence type="ECO:0000313" key="6">
    <source>
        <dbReference type="EMBL" id="KAK8233948.1"/>
    </source>
</evidence>
<protein>
    <recommendedName>
        <fullName evidence="8">NACHT domain-containing protein</fullName>
    </recommendedName>
</protein>
<dbReference type="SUPFAM" id="SSF52540">
    <property type="entry name" value="P-loop containing nucleoside triphosphate hydrolases"/>
    <property type="match status" value="1"/>
</dbReference>
<evidence type="ECO:0008006" key="8">
    <source>
        <dbReference type="Google" id="ProtNLM"/>
    </source>
</evidence>
<gene>
    <name evidence="6" type="ORF">HDK90DRAFT_554209</name>
</gene>
<dbReference type="PROSITE" id="PS50088">
    <property type="entry name" value="ANK_REPEAT"/>
    <property type="match status" value="5"/>
</dbReference>
<accession>A0ABR1YPP0</accession>
<dbReference type="Gene3D" id="3.40.50.300">
    <property type="entry name" value="P-loop containing nucleotide triphosphate hydrolases"/>
    <property type="match status" value="1"/>
</dbReference>
<dbReference type="Pfam" id="PF00023">
    <property type="entry name" value="Ank"/>
    <property type="match status" value="1"/>
</dbReference>
<dbReference type="Proteomes" id="UP001492380">
    <property type="component" value="Unassembled WGS sequence"/>
</dbReference>
<evidence type="ECO:0000313" key="7">
    <source>
        <dbReference type="Proteomes" id="UP001492380"/>
    </source>
</evidence>
<evidence type="ECO:0000256" key="1">
    <source>
        <dbReference type="ARBA" id="ARBA00022737"/>
    </source>
</evidence>
<dbReference type="SMART" id="SM00248">
    <property type="entry name" value="ANK"/>
    <property type="match status" value="5"/>
</dbReference>
<feature type="domain" description="DUF7708" evidence="4">
    <location>
        <begin position="80"/>
        <end position="200"/>
    </location>
</feature>
<feature type="repeat" description="ANK" evidence="2">
    <location>
        <begin position="1083"/>
        <end position="1112"/>
    </location>
</feature>
<feature type="region of interest" description="Disordered" evidence="3">
    <location>
        <begin position="1176"/>
        <end position="1198"/>
    </location>
</feature>
<dbReference type="InterPro" id="IPR036770">
    <property type="entry name" value="Ankyrin_rpt-contain_sf"/>
</dbReference>
<dbReference type="PROSITE" id="PS50297">
    <property type="entry name" value="ANK_REP_REGION"/>
    <property type="match status" value="4"/>
</dbReference>
<evidence type="ECO:0000256" key="3">
    <source>
        <dbReference type="SAM" id="MobiDB-lite"/>
    </source>
</evidence>